<evidence type="ECO:0000313" key="1">
    <source>
        <dbReference type="EMBL" id="RUQ32410.1"/>
    </source>
</evidence>
<accession>A0A433HVR3</accession>
<comment type="caution">
    <text evidence="1">The sequence shown here is derived from an EMBL/GenBank/DDBJ whole genome shotgun (WGS) entry which is preliminary data.</text>
</comment>
<dbReference type="RefSeq" id="WP_126863170.1">
    <property type="nucleotide sequence ID" value="NZ_JAUSTX010000021.1"/>
</dbReference>
<protein>
    <recommendedName>
        <fullName evidence="3">Type II toxin-antitoxin system Phd/YefM family antitoxin</fullName>
    </recommendedName>
</protein>
<dbReference type="AlphaFoldDB" id="A0A433HVR3"/>
<evidence type="ECO:0008006" key="3">
    <source>
        <dbReference type="Google" id="ProtNLM"/>
    </source>
</evidence>
<dbReference type="OrthoDB" id="2884732at2"/>
<evidence type="ECO:0000313" key="2">
    <source>
        <dbReference type="Proteomes" id="UP000267430"/>
    </source>
</evidence>
<name>A0A433HVR3_9BACI</name>
<dbReference type="Proteomes" id="UP000267430">
    <property type="component" value="Unassembled WGS sequence"/>
</dbReference>
<keyword evidence="2" id="KW-1185">Reference proteome</keyword>
<organism evidence="1 2">
    <name type="scientific">Peribacillus cavernae</name>
    <dbReference type="NCBI Taxonomy" id="1674310"/>
    <lineage>
        <taxon>Bacteria</taxon>
        <taxon>Bacillati</taxon>
        <taxon>Bacillota</taxon>
        <taxon>Bacilli</taxon>
        <taxon>Bacillales</taxon>
        <taxon>Bacillaceae</taxon>
        <taxon>Peribacillus</taxon>
    </lineage>
</organism>
<dbReference type="EMBL" id="RYZZ01000002">
    <property type="protein sequence ID" value="RUQ32410.1"/>
    <property type="molecule type" value="Genomic_DNA"/>
</dbReference>
<sequence length="124" mass="14327">MSDLQMEKPLFTADQLISASVAAKSFGSLRKKSKKVPQFITENGVVGEVLLDYKYYEELYGRLRKLEELEEKRKSWEYALELNQIDGAYEPSPLLSDMMEKEIHGDLSSDEIVEKLKQAYKQTE</sequence>
<proteinExistence type="predicted"/>
<reference evidence="1 2" key="1">
    <citation type="submission" date="2018-12" db="EMBL/GenBank/DDBJ databases">
        <title>Bacillus chawlae sp. nov., Bacillus glennii sp. nov., and Bacillus saganii sp. nov. Isolated from the Vehicle Assembly Building at Kennedy Space Center where the Viking Spacecraft were Assembled.</title>
        <authorList>
            <person name="Seuylemezian A."/>
            <person name="Vaishampayan P."/>
        </authorList>
    </citation>
    <scope>NUCLEOTIDE SEQUENCE [LARGE SCALE GENOMIC DNA]</scope>
    <source>
        <strain evidence="1 2">L5</strain>
    </source>
</reference>
<gene>
    <name evidence="1" type="ORF">ELQ35_01865</name>
</gene>